<keyword evidence="7" id="KW-1185">Reference proteome</keyword>
<dbReference type="InterPro" id="IPR051914">
    <property type="entry name" value="FAD-linked_OxidoTrans_Type4"/>
</dbReference>
<dbReference type="InterPro" id="IPR004113">
    <property type="entry name" value="FAD-bd_oxidored_4_C"/>
</dbReference>
<evidence type="ECO:0000256" key="3">
    <source>
        <dbReference type="ARBA" id="ARBA00022827"/>
    </source>
</evidence>
<dbReference type="FunFam" id="1.10.45.10:FF:000001">
    <property type="entry name" value="D-lactate dehydrogenase mitochondrial"/>
    <property type="match status" value="1"/>
</dbReference>
<gene>
    <name evidence="6" type="ORF">SAMN04488503_2374</name>
</gene>
<accession>A0A239B3P1</accession>
<keyword evidence="3" id="KW-0274">FAD</keyword>
<dbReference type="SUPFAM" id="SSF55103">
    <property type="entry name" value="FAD-linked oxidases, C-terminal domain"/>
    <property type="match status" value="1"/>
</dbReference>
<evidence type="ECO:0000256" key="1">
    <source>
        <dbReference type="ARBA" id="ARBA00001974"/>
    </source>
</evidence>
<keyword evidence="2" id="KW-0285">Flavoprotein</keyword>
<evidence type="ECO:0000259" key="5">
    <source>
        <dbReference type="PROSITE" id="PS51387"/>
    </source>
</evidence>
<evidence type="ECO:0000313" key="6">
    <source>
        <dbReference type="EMBL" id="SNS01848.1"/>
    </source>
</evidence>
<dbReference type="GO" id="GO:0016491">
    <property type="term" value="F:oxidoreductase activity"/>
    <property type="evidence" value="ECO:0007669"/>
    <property type="project" value="UniProtKB-KW"/>
</dbReference>
<dbReference type="Gene3D" id="1.10.45.10">
    <property type="entry name" value="Vanillyl-alcohol Oxidase, Chain A, domain 4"/>
    <property type="match status" value="1"/>
</dbReference>
<dbReference type="EMBL" id="FZOC01000004">
    <property type="protein sequence ID" value="SNS01848.1"/>
    <property type="molecule type" value="Genomic_DNA"/>
</dbReference>
<dbReference type="InterPro" id="IPR036318">
    <property type="entry name" value="FAD-bd_PCMH-like_sf"/>
</dbReference>
<reference evidence="6 7" key="1">
    <citation type="submission" date="2017-06" db="EMBL/GenBank/DDBJ databases">
        <authorList>
            <person name="Kim H.J."/>
            <person name="Triplett B.A."/>
        </authorList>
    </citation>
    <scope>NUCLEOTIDE SEQUENCE [LARGE SCALE GENOMIC DNA]</scope>
    <source>
        <strain evidence="6 7">DSM 13116</strain>
    </source>
</reference>
<sequence>MRHPGAPSPETLELLKHEFGADLLTAPKELDARSRDDSGVRLPPAAVLLARSTAQVARLLSLANERLFAVVPRGAGTGLAGGCLAETGGVVLDLSAMNRILSIDCDSVTATVEPGVLTGALRSAAKDKGLFYPPDPASLETSTIGGNAATNAGGPACVKYGTTRDYVLGLTAVLPTGEVVRTGTATRKGVVGYDLTRLLVGSEGTLGVITQLTLKLLPHPQTQRCLAAVFPGLDAAMGAVIAVMTRGHLPAAMEFLDARCLKLVGDLLPEHVRARLSGGGEALALMECDGSPDEAARGVAAIEDICRELGALAILPAPDEAAREAVWAVRRSVSTRIHEACAVYVPEDIAVPIGRIAHMVAALPEVERRFGVDIFAFGHAGDGNIHLNLTSPDEAARPRVEAAAEDCVRLALALGGTMSGEHGVGLAKRAMLPLEIEPVSLRVQRGIKGLLDPKNILNPGKLFPDDAEEVGHGA</sequence>
<dbReference type="PANTHER" id="PTHR42934:SF2">
    <property type="entry name" value="GLYCOLATE OXIDASE SUBUNIT GLCD"/>
    <property type="match status" value="1"/>
</dbReference>
<dbReference type="Gene3D" id="3.30.70.2740">
    <property type="match status" value="1"/>
</dbReference>
<dbReference type="InterPro" id="IPR016164">
    <property type="entry name" value="FAD-linked_Oxase-like_C"/>
</dbReference>
<dbReference type="SUPFAM" id="SSF56176">
    <property type="entry name" value="FAD-binding/transporter-associated domain-like"/>
    <property type="match status" value="1"/>
</dbReference>
<dbReference type="Proteomes" id="UP000198324">
    <property type="component" value="Unassembled WGS sequence"/>
</dbReference>
<dbReference type="Pfam" id="PF01565">
    <property type="entry name" value="FAD_binding_4"/>
    <property type="match status" value="1"/>
</dbReference>
<dbReference type="InterPro" id="IPR016166">
    <property type="entry name" value="FAD-bd_PCMH"/>
</dbReference>
<feature type="domain" description="FAD-binding PCMH-type" evidence="5">
    <location>
        <begin position="40"/>
        <end position="219"/>
    </location>
</feature>
<dbReference type="PANTHER" id="PTHR42934">
    <property type="entry name" value="GLYCOLATE OXIDASE SUBUNIT GLCD"/>
    <property type="match status" value="1"/>
</dbReference>
<dbReference type="Gene3D" id="3.30.465.10">
    <property type="match status" value="1"/>
</dbReference>
<evidence type="ECO:0000313" key="7">
    <source>
        <dbReference type="Proteomes" id="UP000198324"/>
    </source>
</evidence>
<dbReference type="GO" id="GO:0071949">
    <property type="term" value="F:FAD binding"/>
    <property type="evidence" value="ECO:0007669"/>
    <property type="project" value="InterPro"/>
</dbReference>
<dbReference type="InterPro" id="IPR016169">
    <property type="entry name" value="FAD-bd_PCMH_sub2"/>
</dbReference>
<dbReference type="InterPro" id="IPR016171">
    <property type="entry name" value="Vanillyl_alc_oxidase_C-sub2"/>
</dbReference>
<evidence type="ECO:0000256" key="4">
    <source>
        <dbReference type="ARBA" id="ARBA00023002"/>
    </source>
</evidence>
<organism evidence="6 7">
    <name type="scientific">Humidesulfovibrio mexicanus</name>
    <dbReference type="NCBI Taxonomy" id="147047"/>
    <lineage>
        <taxon>Bacteria</taxon>
        <taxon>Pseudomonadati</taxon>
        <taxon>Thermodesulfobacteriota</taxon>
        <taxon>Desulfovibrionia</taxon>
        <taxon>Desulfovibrionales</taxon>
        <taxon>Desulfovibrionaceae</taxon>
        <taxon>Humidesulfovibrio</taxon>
    </lineage>
</organism>
<dbReference type="Pfam" id="PF02913">
    <property type="entry name" value="FAD-oxidase_C"/>
    <property type="match status" value="1"/>
</dbReference>
<evidence type="ECO:0000256" key="2">
    <source>
        <dbReference type="ARBA" id="ARBA00022630"/>
    </source>
</evidence>
<dbReference type="OrthoDB" id="9811557at2"/>
<dbReference type="InterPro" id="IPR006094">
    <property type="entry name" value="Oxid_FAD_bind_N"/>
</dbReference>
<keyword evidence="4" id="KW-0560">Oxidoreductase</keyword>
<dbReference type="RefSeq" id="WP_089274573.1">
    <property type="nucleotide sequence ID" value="NZ_FZOC01000004.1"/>
</dbReference>
<dbReference type="AlphaFoldDB" id="A0A239B3P1"/>
<comment type="cofactor">
    <cofactor evidence="1">
        <name>FAD</name>
        <dbReference type="ChEBI" id="CHEBI:57692"/>
    </cofactor>
</comment>
<name>A0A239B3P1_9BACT</name>
<proteinExistence type="predicted"/>
<protein>
    <submittedName>
        <fullName evidence="6">D-lactate dehydrogenase (Cytochrome)</fullName>
    </submittedName>
</protein>
<dbReference type="PROSITE" id="PS51387">
    <property type="entry name" value="FAD_PCMH"/>
    <property type="match status" value="1"/>
</dbReference>